<dbReference type="Proteomes" id="UP000317648">
    <property type="component" value="Chromosome"/>
</dbReference>
<sequence precursor="true">MSLERRSRSVRRLSWLPWNRRAMLMAMVTAMLTAMVCLACATGAVVGQEPKAFVPQPGVFPPPQTGKYLVGELVSVDPINRRGALRLGGDGLSDRYHRAPSHQFALLPYGTLRYHGAPAELRDIPIGTVLHGFFTLPPENENALPPPETGQGARYLLPETYALSLADDVSFYGDKKQSWQLTSVDQEMGQLHVTTPDGQPGVLDIDGSTRLWQGRQDADWSDLPADARFQVNRSWSPNWQYGRFFCTDLWIDDESIARAAERQRQTHLRYQHHHWLAGWVDHVEHEENGEGIVAITLFAGMDGSLYDEVREKKKQGFQVAVGSPSLRTWWHDHDSKHGSLVELIEAQDPPTGSSGIQLRLHFRELLDGYRPGRVVRLRCSDWPNFKLPPEERLQSLLDR</sequence>
<name>A0A518DQ84_9BACT</name>
<dbReference type="KEGG" id="lcre:Pla8534_17830"/>
<evidence type="ECO:0000313" key="2">
    <source>
        <dbReference type="EMBL" id="QDU93997.1"/>
    </source>
</evidence>
<keyword evidence="1" id="KW-0732">Signal</keyword>
<keyword evidence="3" id="KW-1185">Reference proteome</keyword>
<evidence type="ECO:0000313" key="3">
    <source>
        <dbReference type="Proteomes" id="UP000317648"/>
    </source>
</evidence>
<gene>
    <name evidence="2" type="ORF">Pla8534_17830</name>
</gene>
<dbReference type="OrthoDB" id="247927at2"/>
<dbReference type="AlphaFoldDB" id="A0A518DQ84"/>
<organism evidence="2 3">
    <name type="scientific">Lignipirellula cremea</name>
    <dbReference type="NCBI Taxonomy" id="2528010"/>
    <lineage>
        <taxon>Bacteria</taxon>
        <taxon>Pseudomonadati</taxon>
        <taxon>Planctomycetota</taxon>
        <taxon>Planctomycetia</taxon>
        <taxon>Pirellulales</taxon>
        <taxon>Pirellulaceae</taxon>
        <taxon>Lignipirellula</taxon>
    </lineage>
</organism>
<dbReference type="EMBL" id="CP036433">
    <property type="protein sequence ID" value="QDU93997.1"/>
    <property type="molecule type" value="Genomic_DNA"/>
</dbReference>
<protein>
    <submittedName>
        <fullName evidence="2">Uncharacterized protein</fullName>
    </submittedName>
</protein>
<accession>A0A518DQ84</accession>
<reference evidence="2 3" key="1">
    <citation type="submission" date="2019-02" db="EMBL/GenBank/DDBJ databases">
        <title>Deep-cultivation of Planctomycetes and their phenomic and genomic characterization uncovers novel biology.</title>
        <authorList>
            <person name="Wiegand S."/>
            <person name="Jogler M."/>
            <person name="Boedeker C."/>
            <person name="Pinto D."/>
            <person name="Vollmers J."/>
            <person name="Rivas-Marin E."/>
            <person name="Kohn T."/>
            <person name="Peeters S.H."/>
            <person name="Heuer A."/>
            <person name="Rast P."/>
            <person name="Oberbeckmann S."/>
            <person name="Bunk B."/>
            <person name="Jeske O."/>
            <person name="Meyerdierks A."/>
            <person name="Storesund J.E."/>
            <person name="Kallscheuer N."/>
            <person name="Luecker S."/>
            <person name="Lage O.M."/>
            <person name="Pohl T."/>
            <person name="Merkel B.J."/>
            <person name="Hornburger P."/>
            <person name="Mueller R.-W."/>
            <person name="Bruemmer F."/>
            <person name="Labrenz M."/>
            <person name="Spormann A.M."/>
            <person name="Op den Camp H."/>
            <person name="Overmann J."/>
            <person name="Amann R."/>
            <person name="Jetten M.S.M."/>
            <person name="Mascher T."/>
            <person name="Medema M.H."/>
            <person name="Devos D.P."/>
            <person name="Kaster A.-K."/>
            <person name="Ovreas L."/>
            <person name="Rohde M."/>
            <person name="Galperin M.Y."/>
            <person name="Jogler C."/>
        </authorList>
    </citation>
    <scope>NUCLEOTIDE SEQUENCE [LARGE SCALE GENOMIC DNA]</scope>
    <source>
        <strain evidence="2 3">Pla85_3_4</strain>
    </source>
</reference>
<proteinExistence type="predicted"/>
<feature type="chain" id="PRO_5021705041" evidence="1">
    <location>
        <begin position="40"/>
        <end position="399"/>
    </location>
</feature>
<feature type="signal peptide" evidence="1">
    <location>
        <begin position="1"/>
        <end position="39"/>
    </location>
</feature>
<evidence type="ECO:0000256" key="1">
    <source>
        <dbReference type="SAM" id="SignalP"/>
    </source>
</evidence>
<dbReference type="RefSeq" id="WP_145051673.1">
    <property type="nucleotide sequence ID" value="NZ_CP036433.1"/>
</dbReference>